<sequence>MKKKKFRFQLGAFLMFLAFGGLFLLLFGRIVYIQITGEAEGKVMSSLAEAKYARESLLQADRGTIVDRNGELIASDTLSYRLVAILSEDATPKGSKRDRHVVDYEKTAEILAEYIPLEKSFILDHMLEYSESGKYQVEFGKAGRDLSHETVAALKKLELPGLEFVEDKKRFYPNGVFASYLVGFTLREEDEDKNVHTVGKMGLEATYNKELSGTDGKVEFDSDHWGFVLPKSEKLIQPAQDGFEIQLTLDKTIQNFVEDAMKRVDDEYSPDKMLAVVVNPKTGEILAMSQRPAFNPSNREGLTANWLNDAIENTVEPGSTMKMFTIAAAIEEKKWDPMAYFKSGQYTIYDKTIRDVNRTGWGTITFLEGFQRSSNVSMAYLLERIGDQKFLEYIKGFGFGQKTGISLPKEVPGIILDKNPSERLTTTYGQGSTVTPLQMLQAATAIANDGIMMQPYVIDKITNPNTDEIVQDEKPIEKGSPISAETAKEVREILASTVTSDHGTGRRFAIDGYTVAGKTGTAEIPGASGGYLAGGSNYLYSFLGMVPAEDPELLSYIIVQHPKLKAGQAGSEPVSKLFNSIMENSLKYMNIVPEGIETKETVHLGDFTGKSSEEAISLLAKDGFTPVVIGDGEVINSQYPKEGVRLAEGTVVILKSEGPISLPDFTGWSKKMVLSYKMLSGLDIRINGNGYVTSQGLSAGSVIGPEDPVVINLQEPSEIYKEVEIDEEEESIVGG</sequence>
<dbReference type="CDD" id="cd06576">
    <property type="entry name" value="PASTA_Pbp2x-like_1"/>
    <property type="match status" value="1"/>
</dbReference>
<dbReference type="Pfam" id="PF03793">
    <property type="entry name" value="PASTA"/>
    <property type="match status" value="1"/>
</dbReference>
<dbReference type="InterPro" id="IPR012338">
    <property type="entry name" value="Beta-lactam/transpept-like"/>
</dbReference>
<dbReference type="Proteomes" id="UP001597218">
    <property type="component" value="Unassembled WGS sequence"/>
</dbReference>
<dbReference type="Gene3D" id="3.30.70.2110">
    <property type="match status" value="1"/>
</dbReference>
<keyword evidence="6" id="KW-1185">Reference proteome</keyword>
<dbReference type="SUPFAM" id="SSF54184">
    <property type="entry name" value="Penicillin-binding protein 2x (pbp-2x), c-terminal domain"/>
    <property type="match status" value="2"/>
</dbReference>
<evidence type="ECO:0000313" key="5">
    <source>
        <dbReference type="EMBL" id="MFD1928964.1"/>
    </source>
</evidence>
<dbReference type="CDD" id="cd06575">
    <property type="entry name" value="PASTA_Pbp2x-like_2"/>
    <property type="match status" value="1"/>
</dbReference>
<name>A0ABW4SKK9_9BACL</name>
<keyword evidence="3" id="KW-0472">Membrane</keyword>
<organism evidence="5 6">
    <name type="scientific">Sporosarcina siberiensis</name>
    <dbReference type="NCBI Taxonomy" id="1365606"/>
    <lineage>
        <taxon>Bacteria</taxon>
        <taxon>Bacillati</taxon>
        <taxon>Bacillota</taxon>
        <taxon>Bacilli</taxon>
        <taxon>Bacillales</taxon>
        <taxon>Caryophanaceae</taxon>
        <taxon>Sporosarcina</taxon>
    </lineage>
</organism>
<evidence type="ECO:0000313" key="6">
    <source>
        <dbReference type="Proteomes" id="UP001597218"/>
    </source>
</evidence>
<dbReference type="SUPFAM" id="SSF56519">
    <property type="entry name" value="Penicillin binding protein dimerisation domain"/>
    <property type="match status" value="1"/>
</dbReference>
<dbReference type="PANTHER" id="PTHR30627">
    <property type="entry name" value="PEPTIDOGLYCAN D,D-TRANSPEPTIDASE"/>
    <property type="match status" value="1"/>
</dbReference>
<accession>A0ABW4SKK9</accession>
<dbReference type="SMART" id="SM00740">
    <property type="entry name" value="PASTA"/>
    <property type="match status" value="2"/>
</dbReference>
<feature type="domain" description="PASTA" evidence="4">
    <location>
        <begin position="598"/>
        <end position="657"/>
    </location>
</feature>
<dbReference type="SUPFAM" id="SSF56601">
    <property type="entry name" value="beta-lactamase/transpeptidase-like"/>
    <property type="match status" value="1"/>
</dbReference>
<dbReference type="RefSeq" id="WP_381538691.1">
    <property type="nucleotide sequence ID" value="NZ_JBHUGI010000032.1"/>
</dbReference>
<dbReference type="PROSITE" id="PS51178">
    <property type="entry name" value="PASTA"/>
    <property type="match status" value="1"/>
</dbReference>
<dbReference type="Gene3D" id="3.90.1310.10">
    <property type="entry name" value="Penicillin-binding protein 2a (Domain 2)"/>
    <property type="match status" value="1"/>
</dbReference>
<proteinExistence type="inferred from homology"/>
<comment type="subcellular location">
    <subcellularLocation>
        <location evidence="1">Membrane</location>
    </subcellularLocation>
</comment>
<reference evidence="6" key="1">
    <citation type="journal article" date="2019" name="Int. J. Syst. Evol. Microbiol.">
        <title>The Global Catalogue of Microorganisms (GCM) 10K type strain sequencing project: providing services to taxonomists for standard genome sequencing and annotation.</title>
        <authorList>
            <consortium name="The Broad Institute Genomics Platform"/>
            <consortium name="The Broad Institute Genome Sequencing Center for Infectious Disease"/>
            <person name="Wu L."/>
            <person name="Ma J."/>
        </authorList>
    </citation>
    <scope>NUCLEOTIDE SEQUENCE [LARGE SCALE GENOMIC DNA]</scope>
    <source>
        <strain evidence="6">CGMCC 4.7177</strain>
    </source>
</reference>
<evidence type="ECO:0000256" key="2">
    <source>
        <dbReference type="ARBA" id="ARBA00007171"/>
    </source>
</evidence>
<dbReference type="InterPro" id="IPR036138">
    <property type="entry name" value="PBP_dimer_sf"/>
</dbReference>
<evidence type="ECO:0000259" key="4">
    <source>
        <dbReference type="PROSITE" id="PS51178"/>
    </source>
</evidence>
<dbReference type="InterPro" id="IPR005311">
    <property type="entry name" value="PBP_dimer"/>
</dbReference>
<dbReference type="Pfam" id="PF00905">
    <property type="entry name" value="Transpeptidase"/>
    <property type="match status" value="1"/>
</dbReference>
<dbReference type="PANTHER" id="PTHR30627:SF26">
    <property type="entry name" value="PENICILLIN-BINDING PROTEIN 2B"/>
    <property type="match status" value="1"/>
</dbReference>
<dbReference type="Gene3D" id="3.40.710.10">
    <property type="entry name" value="DD-peptidase/beta-lactamase superfamily"/>
    <property type="match status" value="1"/>
</dbReference>
<dbReference type="InterPro" id="IPR001460">
    <property type="entry name" value="PCN-bd_Tpept"/>
</dbReference>
<protein>
    <submittedName>
        <fullName evidence="5">Penicillin-binding protein</fullName>
    </submittedName>
</protein>
<dbReference type="InterPro" id="IPR050515">
    <property type="entry name" value="Beta-lactam/transpept"/>
</dbReference>
<comment type="caution">
    <text evidence="5">The sequence shown here is derived from an EMBL/GenBank/DDBJ whole genome shotgun (WGS) entry which is preliminary data.</text>
</comment>
<dbReference type="Gene3D" id="2.20.70.70">
    <property type="match status" value="1"/>
</dbReference>
<dbReference type="Pfam" id="PF03717">
    <property type="entry name" value="PBP_dimer"/>
    <property type="match status" value="1"/>
</dbReference>
<gene>
    <name evidence="5" type="ORF">ACFSFY_13055</name>
</gene>
<comment type="similarity">
    <text evidence="2">Belongs to the transpeptidase family.</text>
</comment>
<dbReference type="InterPro" id="IPR005543">
    <property type="entry name" value="PASTA_dom"/>
</dbReference>
<dbReference type="EMBL" id="JBHUGI010000032">
    <property type="protein sequence ID" value="MFD1928964.1"/>
    <property type="molecule type" value="Genomic_DNA"/>
</dbReference>
<evidence type="ECO:0000256" key="3">
    <source>
        <dbReference type="ARBA" id="ARBA00023136"/>
    </source>
</evidence>
<evidence type="ECO:0000256" key="1">
    <source>
        <dbReference type="ARBA" id="ARBA00004370"/>
    </source>
</evidence>